<sequence>MAIRTRQIKRYARGISKVSKYLPMVAENVGKAYSKFRSANRQPPSGITTFQRDVQTTYNRKRAPMKVRRRARRQHNVFKKHMQNALGCKQLVTNQFGRIENAANNQALYDFSCMDNDRFLQLYKLINPILEDPNLASSTASEIFIKGVRQEVEVKNLTAFGAYIDLYYYVPRKDTSSYGLGAMIDDENGNILPSTSFAAGGLTPPFGAASLLNLGVTPFQSPSFTENFLVTKVKRVQLAPSATFTLSMGMRKGGTHSNKDWKGFRMRRGISSGIILIAQGEVDTNVDASTKTQPIQLSFHNQTHITASVNQNNRSVSYISTN</sequence>
<reference evidence="1" key="1">
    <citation type="submission" date="2021-07" db="EMBL/GenBank/DDBJ databases">
        <title>Communication and adaptive evolution of viruses within giant pandas and their associated organisms in a local ecological environment.</title>
        <authorList>
            <person name="Zhao M."/>
            <person name="Liu S."/>
            <person name="Zhang W."/>
        </authorList>
    </citation>
    <scope>NUCLEOTIDE SEQUENCE</scope>
    <source>
        <strain evidence="1">AliP02cress01-2015</strain>
    </source>
</reference>
<protein>
    <submittedName>
        <fullName evidence="1">Capsid protein</fullName>
    </submittedName>
</protein>
<evidence type="ECO:0000313" key="1">
    <source>
        <dbReference type="EMBL" id="UBJ26224.1"/>
    </source>
</evidence>
<name>A0A8K1HJL4_9VIRU</name>
<accession>A0A8K1HJL4</accession>
<organism evidence="1">
    <name type="scientific">Red panda feces-associated circular DNA virus 6</name>
    <dbReference type="NCBI Taxonomy" id="2863981"/>
    <lineage>
        <taxon>Viruses</taxon>
        <taxon>Monodnaviria</taxon>
        <taxon>Shotokuvirae</taxon>
        <taxon>Cressdnaviricota</taxon>
    </lineage>
</organism>
<dbReference type="EMBL" id="MZ556146">
    <property type="protein sequence ID" value="UBJ26224.1"/>
    <property type="molecule type" value="Genomic_DNA"/>
</dbReference>
<proteinExistence type="predicted"/>